<proteinExistence type="predicted"/>
<evidence type="ECO:0000313" key="2">
    <source>
        <dbReference type="Proteomes" id="UP001060336"/>
    </source>
</evidence>
<protein>
    <submittedName>
        <fullName evidence="1">Uncharacterized protein</fullName>
    </submittedName>
</protein>
<evidence type="ECO:0000313" key="1">
    <source>
        <dbReference type="EMBL" id="UUX49729.1"/>
    </source>
</evidence>
<gene>
    <name evidence="1" type="ORF">NUH88_20315</name>
</gene>
<dbReference type="KEGG" id="naci:NUH88_20315"/>
<dbReference type="EMBL" id="CP102480">
    <property type="protein sequence ID" value="UUX49729.1"/>
    <property type="molecule type" value="Genomic_DNA"/>
</dbReference>
<dbReference type="RefSeq" id="WP_257768562.1">
    <property type="nucleotide sequence ID" value="NZ_CP102480.1"/>
</dbReference>
<dbReference type="AlphaFoldDB" id="A0A9J7ATC2"/>
<name>A0A9J7ATC2_9PROT</name>
<reference evidence="1" key="1">
    <citation type="submission" date="2022-08" db="EMBL/GenBank/DDBJ databases">
        <title>Nisaea acidiphila sp. nov., isolated from a marine algal debris and emended description of the genus Nisaea Urios et al. 2008.</title>
        <authorList>
            <person name="Kwon K."/>
        </authorList>
    </citation>
    <scope>NUCLEOTIDE SEQUENCE</scope>
    <source>
        <strain evidence="1">MEBiC11861</strain>
    </source>
</reference>
<accession>A0A9J7ATC2</accession>
<sequence>MLLDSRDSGAETKKRKLTPILDQIIYGPPSVTWNILGITRDEELEETFFEIPSLNRVIIFKYPNFKVEVSDSAATDFSGKDASLSHDRPVETAIYIPNDEEFPHDGGYAVYLRQKDAEELLQRYVGIAHGDMTEAMARDFKRLTLVDDLPSLDPFLLKTALEREKLSYNPAYLQMKDGEEDNIKSVIRDKVRPIVNKALGADDNDSAKTQRFIDAIWDPTIPEAALFIEAFKIDNKEVGNVFSAWKGVSFYQYQFEENKPQIAEVIRWIKSEQSTPIDHREHRAFLEQQTMFKQQVLKKVLNVLGNINQIFKDFDSCYQKFIEEGDPVAFRNFLITSHYRYWLLGYCCTSLMHTRNIFDRAQNESVRGALRFEQLNDMLTNIDATVSSKASEAKKL</sequence>
<organism evidence="1 2">
    <name type="scientific">Nisaea acidiphila</name>
    <dbReference type="NCBI Taxonomy" id="1862145"/>
    <lineage>
        <taxon>Bacteria</taxon>
        <taxon>Pseudomonadati</taxon>
        <taxon>Pseudomonadota</taxon>
        <taxon>Alphaproteobacteria</taxon>
        <taxon>Rhodospirillales</taxon>
        <taxon>Thalassobaculaceae</taxon>
        <taxon>Nisaea</taxon>
    </lineage>
</organism>
<keyword evidence="2" id="KW-1185">Reference proteome</keyword>
<dbReference type="Proteomes" id="UP001060336">
    <property type="component" value="Chromosome"/>
</dbReference>